<keyword evidence="4" id="KW-1185">Reference proteome</keyword>
<dbReference type="GO" id="GO:0007059">
    <property type="term" value="P:chromosome segregation"/>
    <property type="evidence" value="ECO:0007669"/>
    <property type="project" value="TreeGrafter"/>
</dbReference>
<evidence type="ECO:0000313" key="3">
    <source>
        <dbReference type="EMBL" id="MBI6630647.1"/>
    </source>
</evidence>
<name>A0A934HRX4_9RHOB</name>
<dbReference type="InterPro" id="IPR050336">
    <property type="entry name" value="Chromosome_partition/occlusion"/>
</dbReference>
<protein>
    <submittedName>
        <fullName evidence="3">ParB N-terminal domain-containing protein</fullName>
    </submittedName>
</protein>
<comment type="caution">
    <text evidence="3">The sequence shown here is derived from an EMBL/GenBank/DDBJ whole genome shotgun (WGS) entry which is preliminary data.</text>
</comment>
<dbReference type="Proteomes" id="UP000613255">
    <property type="component" value="Unassembled WGS sequence"/>
</dbReference>
<dbReference type="PANTHER" id="PTHR33375:SF1">
    <property type="entry name" value="CHROMOSOME-PARTITIONING PROTEIN PARB-RELATED"/>
    <property type="match status" value="1"/>
</dbReference>
<gene>
    <name evidence="3" type="ORF">JAO82_12240</name>
</gene>
<dbReference type="SUPFAM" id="SSF110849">
    <property type="entry name" value="ParB/Sulfiredoxin"/>
    <property type="match status" value="1"/>
</dbReference>
<dbReference type="Gene3D" id="3.90.1530.30">
    <property type="match status" value="1"/>
</dbReference>
<dbReference type="InterPro" id="IPR036086">
    <property type="entry name" value="ParB/Sulfiredoxin_sf"/>
</dbReference>
<dbReference type="RefSeq" id="WP_198686667.1">
    <property type="nucleotide sequence ID" value="NZ_JAEIJD010000011.1"/>
</dbReference>
<dbReference type="Pfam" id="PF02195">
    <property type="entry name" value="ParB_N"/>
    <property type="match status" value="1"/>
</dbReference>
<dbReference type="EMBL" id="JAEIJD010000011">
    <property type="protein sequence ID" value="MBI6630647.1"/>
    <property type="molecule type" value="Genomic_DNA"/>
</dbReference>
<dbReference type="InterPro" id="IPR003115">
    <property type="entry name" value="ParB_N"/>
</dbReference>
<evidence type="ECO:0000313" key="4">
    <source>
        <dbReference type="Proteomes" id="UP000613255"/>
    </source>
</evidence>
<evidence type="ECO:0000259" key="2">
    <source>
        <dbReference type="SMART" id="SM00470"/>
    </source>
</evidence>
<dbReference type="SMART" id="SM00470">
    <property type="entry name" value="ParB"/>
    <property type="match status" value="1"/>
</dbReference>
<dbReference type="AlphaFoldDB" id="A0A934HRX4"/>
<feature type="compositionally biased region" description="Low complexity" evidence="1">
    <location>
        <begin position="12"/>
        <end position="27"/>
    </location>
</feature>
<proteinExistence type="predicted"/>
<accession>A0A934HRX4</accession>
<evidence type="ECO:0000256" key="1">
    <source>
        <dbReference type="SAM" id="MobiDB-lite"/>
    </source>
</evidence>
<feature type="domain" description="ParB-like N-terminal" evidence="2">
    <location>
        <begin position="67"/>
        <end position="170"/>
    </location>
</feature>
<reference evidence="3" key="1">
    <citation type="submission" date="2020-12" db="EMBL/GenBank/DDBJ databases">
        <title>Pontibaca salina gen. nov., sp. nov., isolated from marine sediment.</title>
        <authorList>
            <person name="Bo J."/>
            <person name="Wang S."/>
            <person name="Song X."/>
            <person name="Du Z."/>
        </authorList>
    </citation>
    <scope>NUCLEOTIDE SEQUENCE</scope>
    <source>
        <strain evidence="3">S1109L</strain>
    </source>
</reference>
<feature type="region of interest" description="Disordered" evidence="1">
    <location>
        <begin position="1"/>
        <end position="27"/>
    </location>
</feature>
<dbReference type="PANTHER" id="PTHR33375">
    <property type="entry name" value="CHROMOSOME-PARTITIONING PROTEIN PARB-RELATED"/>
    <property type="match status" value="1"/>
</dbReference>
<organism evidence="3 4">
    <name type="scientific">Pontibaca salina</name>
    <dbReference type="NCBI Taxonomy" id="2795731"/>
    <lineage>
        <taxon>Bacteria</taxon>
        <taxon>Pseudomonadati</taxon>
        <taxon>Pseudomonadota</taxon>
        <taxon>Alphaproteobacteria</taxon>
        <taxon>Rhodobacterales</taxon>
        <taxon>Roseobacteraceae</taxon>
        <taxon>Pontibaca</taxon>
    </lineage>
</organism>
<dbReference type="GO" id="GO:0005694">
    <property type="term" value="C:chromosome"/>
    <property type="evidence" value="ECO:0007669"/>
    <property type="project" value="TreeGrafter"/>
</dbReference>
<sequence>MAKRKRLTPAQPGAFSPAAKPAAALAPRSGLGPAPIAQVAGEAAASAALADLAEAIEEARSSGRLIEELPLDAIDPQYLMRDRLEQDEEELQALMASLRARGQQTAIEVVALDPPQAGKTYGLISGWRRLTALDRLYRATGEERFATVRAITTTPDSARAAYVAMVEENEIRVNLSFYERARIAIRAMHQEVYDSQRAALQGLFAATTRSKRSKIGSFIPVVEAFDSVLRHPTAISERLGLALSQALARDPEFRPRLRARLREVQPQTVEEELRLLNDALADPGRATPVAAPSRPRLRAPETPALAERVTAHPAPGLTLRFTQAQNRIELTGARVTPELYEALQDFLKANTASK</sequence>